<proteinExistence type="predicted"/>
<dbReference type="STRING" id="319224.Sputcn32_2741"/>
<dbReference type="GO" id="GO:0003887">
    <property type="term" value="F:DNA-directed DNA polymerase activity"/>
    <property type="evidence" value="ECO:0007669"/>
    <property type="project" value="InterPro"/>
</dbReference>
<dbReference type="PANTHER" id="PTHR38767:SF1">
    <property type="entry name" value="DNA POLYMERASE III SUBUNIT CHI"/>
    <property type="match status" value="1"/>
</dbReference>
<dbReference type="InterPro" id="IPR036768">
    <property type="entry name" value="PolIII_chi_sf"/>
</dbReference>
<dbReference type="Pfam" id="PF04364">
    <property type="entry name" value="DNA_pol3_chi"/>
    <property type="match status" value="1"/>
</dbReference>
<dbReference type="SUPFAM" id="SSF102400">
    <property type="entry name" value="DNA polymerase III chi subunit"/>
    <property type="match status" value="1"/>
</dbReference>
<dbReference type="InterPro" id="IPR007459">
    <property type="entry name" value="DNA_pol3_chi"/>
</dbReference>
<dbReference type="HOGENOM" id="CLU_131584_0_0_6"/>
<gene>
    <name evidence="1" type="ordered locus">Sputcn32_2741</name>
</gene>
<dbReference type="eggNOG" id="COG2927">
    <property type="taxonomic scope" value="Bacteria"/>
</dbReference>
<protein>
    <submittedName>
        <fullName evidence="1">DNA polymerase III chi subunit, HolC</fullName>
    </submittedName>
</protein>
<dbReference type="EMBL" id="CP000681">
    <property type="protein sequence ID" value="ABP76460.1"/>
    <property type="molecule type" value="Genomic_DNA"/>
</dbReference>
<dbReference type="KEGG" id="spc:Sputcn32_2741"/>
<name>A4Y927_SHEPC</name>
<dbReference type="GO" id="GO:0003677">
    <property type="term" value="F:DNA binding"/>
    <property type="evidence" value="ECO:0007669"/>
    <property type="project" value="InterPro"/>
</dbReference>
<dbReference type="Gene3D" id="3.40.50.10110">
    <property type="entry name" value="DNA polymerase III subunit chi"/>
    <property type="match status" value="1"/>
</dbReference>
<dbReference type="GO" id="GO:0032298">
    <property type="term" value="P:positive regulation of DNA-templated DNA replication initiation"/>
    <property type="evidence" value="ECO:0007669"/>
    <property type="project" value="TreeGrafter"/>
</dbReference>
<reference evidence="1" key="1">
    <citation type="submission" date="2007-04" db="EMBL/GenBank/DDBJ databases">
        <title>Complete sequence of Shewanella putrefaciens CN-32.</title>
        <authorList>
            <consortium name="US DOE Joint Genome Institute"/>
            <person name="Copeland A."/>
            <person name="Lucas S."/>
            <person name="Lapidus A."/>
            <person name="Barry K."/>
            <person name="Detter J.C."/>
            <person name="Glavina del Rio T."/>
            <person name="Hammon N."/>
            <person name="Israni S."/>
            <person name="Dalin E."/>
            <person name="Tice H."/>
            <person name="Pitluck S."/>
            <person name="Chain P."/>
            <person name="Malfatti S."/>
            <person name="Shin M."/>
            <person name="Vergez L."/>
            <person name="Schmutz J."/>
            <person name="Larimer F."/>
            <person name="Land M."/>
            <person name="Hauser L."/>
            <person name="Kyrpides N."/>
            <person name="Mikhailova N."/>
            <person name="Romine M.F."/>
            <person name="Fredrickson J."/>
            <person name="Tiedje J."/>
            <person name="Richardson P."/>
        </authorList>
    </citation>
    <scope>NUCLEOTIDE SEQUENCE [LARGE SCALE GENOMIC DNA]</scope>
    <source>
        <strain evidence="1">CN-32</strain>
    </source>
</reference>
<sequence length="176" mass="19516">MQGIEIMTQALFYLMPPVAQSGHIAIQSAISTVANTNAALGAMHLFACQLAQQAYIKQQLVYIHCQDKNLALEIDELLWQFEPTAFVPHNLKGEGPITGAPVEIGFDRLGANKSRQLLINIADQAPPFAVNFGQIIDFVANDDQHKAVARERYRQYRDLGIELTTHNLATHPLNLV</sequence>
<dbReference type="PANTHER" id="PTHR38767">
    <property type="entry name" value="DNA POLYMERASE III SUBUNIT CHI"/>
    <property type="match status" value="1"/>
</dbReference>
<dbReference type="AlphaFoldDB" id="A4Y927"/>
<accession>A4Y927</accession>
<evidence type="ECO:0000313" key="1">
    <source>
        <dbReference type="EMBL" id="ABP76460.1"/>
    </source>
</evidence>
<dbReference type="GO" id="GO:0006260">
    <property type="term" value="P:DNA replication"/>
    <property type="evidence" value="ECO:0007669"/>
    <property type="project" value="InterPro"/>
</dbReference>
<organism evidence="1">
    <name type="scientific">Shewanella putrefaciens (strain CN-32 / ATCC BAA-453)</name>
    <dbReference type="NCBI Taxonomy" id="319224"/>
    <lineage>
        <taxon>Bacteria</taxon>
        <taxon>Pseudomonadati</taxon>
        <taxon>Pseudomonadota</taxon>
        <taxon>Gammaproteobacteria</taxon>
        <taxon>Alteromonadales</taxon>
        <taxon>Shewanellaceae</taxon>
        <taxon>Shewanella</taxon>
    </lineage>
</organism>